<dbReference type="PANTHER" id="PTHR45743">
    <property type="entry name" value="POTASSIUM CHANNEL AKT1"/>
    <property type="match status" value="1"/>
</dbReference>
<dbReference type="InterPro" id="IPR005135">
    <property type="entry name" value="Endo/exonuclease/phosphatase"/>
</dbReference>
<dbReference type="Gene3D" id="2.60.120.10">
    <property type="entry name" value="Jelly Rolls"/>
    <property type="match status" value="1"/>
</dbReference>
<dbReference type="SUPFAM" id="SSF48403">
    <property type="entry name" value="Ankyrin repeat"/>
    <property type="match status" value="1"/>
</dbReference>
<comment type="caution">
    <text evidence="14">Lacks conserved residue(s) required for the propagation of feature annotation.</text>
</comment>
<dbReference type="GO" id="GO:0003824">
    <property type="term" value="F:catalytic activity"/>
    <property type="evidence" value="ECO:0007669"/>
    <property type="project" value="InterPro"/>
</dbReference>
<dbReference type="SUPFAM" id="SSF81324">
    <property type="entry name" value="Voltage-gated potassium channels"/>
    <property type="match status" value="1"/>
</dbReference>
<dbReference type="Gene3D" id="1.10.287.70">
    <property type="match status" value="1"/>
</dbReference>
<dbReference type="GO" id="GO:0005249">
    <property type="term" value="F:voltage-gated potassium channel activity"/>
    <property type="evidence" value="ECO:0007669"/>
    <property type="project" value="UniProtKB-UniRule"/>
</dbReference>
<accession>A0A2N9HDH5</accession>
<keyword evidence="7 14" id="KW-0851">Voltage-gated channel</keyword>
<dbReference type="InterPro" id="IPR000477">
    <property type="entry name" value="RT_dom"/>
</dbReference>
<evidence type="ECO:0000256" key="12">
    <source>
        <dbReference type="ARBA" id="ARBA00023303"/>
    </source>
</evidence>
<dbReference type="Pfam" id="PF13966">
    <property type="entry name" value="zf-RVT"/>
    <property type="match status" value="1"/>
</dbReference>
<dbReference type="InterPro" id="IPR018490">
    <property type="entry name" value="cNMP-bd_dom_sf"/>
</dbReference>
<proteinExistence type="inferred from homology"/>
<reference evidence="19" key="1">
    <citation type="submission" date="2018-02" db="EMBL/GenBank/DDBJ databases">
        <authorList>
            <person name="Cohen D.B."/>
            <person name="Kent A.D."/>
        </authorList>
    </citation>
    <scope>NUCLEOTIDE SEQUENCE</scope>
</reference>
<dbReference type="Pfam" id="PF11834">
    <property type="entry name" value="KHA"/>
    <property type="match status" value="1"/>
</dbReference>
<evidence type="ECO:0000256" key="5">
    <source>
        <dbReference type="ARBA" id="ARBA00022692"/>
    </source>
</evidence>
<dbReference type="PROSITE" id="PS50042">
    <property type="entry name" value="CNMP_BINDING_3"/>
    <property type="match status" value="1"/>
</dbReference>
<sequence length="2360" mass="269472">MEDLSGLWGRFSLTETEDVPFDFGLDEDNQFYLAARFMTGRLLNIESVVRTFRPLWRTVRGFTAQDMGHNLVVFAFEDATDLERVLQGEPWSYDKHLVSFQRVDVDTDVKEMECGFVSFWVQIHNLPIGRMKRELALALVAAVGEVEHVGELEEEKGCEGCMRVRVKIDIAKPLCRGRKARLPSGKETWISFKYERLPIFCYWCGCLTHGDKDCDVWMRNKGTMIRAEQQYGAWLRATAEKPVRRIEVKVAGRSNVPRWGKEKPVTPATHATVDHGSDQVNAPVLENEDLQDPLPPSRKIGDDFESDLREIDEALNYAPPFLEVLNKERSEDSVPITRELREPNNKENPNLESDVVDKEIEDLRNRVVLQDILGSNDRDGNKSHNRKKNSGKENVPCNRGQCNMVEVQVQGGSRAGWKRLPREKESEWSHKWQEKRKGGSSNGRSRSGWGLGGGCATAPPHPMNIISWNCRGLGNHRAVLALHNLVKSQGPKILFLMETKLDVRKMEFIRVKLRFKFCFTVPSLGRSGGLALLWNDDVQLTIQNFSINHIDAQVCLQGALLWRFTGFYGNPIAHRRRGSWALLDKLDSMMSLPWLLMGDFNEILSSDERSGEAAGSQRSMFEFGEVINHCGLVDLGYRGFPFTWENGREAEAFVQKRLDRALASNSWMSLFPLCTIFHLQSSYSDHVPILLHTDLGRDQACRKRRPRKFEEKWSLHPECEKIIQKVWDQVNVEGSPMFVVCEKIKQCREELFRWYKGVSSEFQDKIRGKTLHLSNLVAGNRMGENNIAIVATKQEINHLLLSEELHWRQRSRMVWLEAGDQNTKFFHNFANQRQRKNSIPGLRNDANVWCTAENQIEEIAVAYFQEIFATSQPTRIDETLLEVEKVVSEETNQRLLQPYTMEEVRAALFQMHPSKAPGSDGMSSFFFQKYWHIVGTSITNAVLSILNSGKILRKINLTYLSLIPKKKNPEKLSDYRPISLCNVLYKIISKVLANRLKSVLSVIISDSQSAFVPGRLITDNVAVAFEVLHKMKAKRRGRQGEMAVKLDMSKAYDRVEWSFVEAIMKKLGFAEKWIAMIMECIGTVQYSIMLDGVPKGFIIPSRGIRQGDPISPYLFLLCAEGLSALLKKSSLEGQLKGLQTSRRGPWVSHLFFADDSLLFGKASLAESRKFMELLLLYEESSGQQLNREKTAIFFSPNTSSITRQAIQDYWGSNGVQNFDKYLGLPALIGRSKRSIFNGLKERIVRRLQGWKEKFLSKAGREILIKAVAQAIPTYTMNCFRLPKTWCDEVNSLIAQYWWGQTKDKRKIHWLKWDKLCAAKEEGGIGFRNLHMFNTALLSKQCWRMLENQQSLFFRVFKAKYFPTCSFLDAQLGSSPSFLWRSFLSGRELLMKGLRWIYKPGSLPQLRWSETQSGNFTVKSAYQLMEKTMREESRGESSSSQIFRWLWRKVWKLRIPGKIKHFIWRAYHDSLPTSLNLFRRKITPNPLCKICDQEEESTIHAIWQCAIARNTWALVPGRVQKLPNQGDDFARFMLWMFQNFSKDELEDWAITAWAIWSARNCFIFEAHQKSPQHIRREVLLLFESTIKQRLPTVLYKALFVYFEWEVLLILQEEVEQLSRDGSHYSLSTGILPSLGGKSTRRVKLRRFIISPYDRRYRIWETFLVVLVFYTAWVSPFEFGFLKKPHASLSIADNVVNGFFAMDIIITFFVAYLDRATYLLVDDPRKIAWKYASFLVTLFWVHCTGCFFYLLAARYGNPNRTWIGSSMENFLEQDLWISYVTSIYWSITTLSTVGYGDLHAVNTREMIFDTFFMLCNLGLTSYLIGNMTNLVVNGASRTSKYRNTIQAASSFAKRNRLPLRLQEQMLAHLSLKFRTDTEGLQQQETIDSLPKAIRSSISNNLFYSLVDQVSEMKAEYFPPKEDLILQNEAPTEFYILVTGAVVVGEAKTGELCGEIGVLCYRPQLFTVRTKRLSQLLRMNRTTFFNTVQSNVGDGTIIMNNLLQHLKDLNNPMMSEILVETENMLARGRSDLPLSLCFAALRGDDLLLHQLLKRGLDPNELDSNGRTVLHIAAGEGNLDGNVPLWVAMLGDHEPVIKLLLDNGANLHSGDIGQFACTAAEQNNLKLLKEIIRCGGDVMHCKTNGATALHIAVSEGNTEIVKFLLDQGADIDKPDFDGWTPRALAEQQGHEDIQTIFQSSREPRNQSVVAMPERQNGVQFLGRFTSEPTIRPLSQEVSFPGVADGSWSQSRPRRRADNFHNSLFGMMSAAHTGEKDFMFSANQIKSARDCGSNAARVTISCPEKEQVAGKLVLLPGSFKELLEIGAKKFGVLPAKVLSKDGAEIDDIEAIRDGDHLIFVSYLGV</sequence>
<feature type="compositionally biased region" description="Basic and acidic residues" evidence="15">
    <location>
        <begin position="330"/>
        <end position="345"/>
    </location>
</feature>
<evidence type="ECO:0000256" key="7">
    <source>
        <dbReference type="ARBA" id="ARBA00022882"/>
    </source>
</evidence>
<dbReference type="FunFam" id="2.60.120.10:FF:000074">
    <property type="entry name" value="Potassium channel KAT2"/>
    <property type="match status" value="1"/>
</dbReference>
<keyword evidence="6 14" id="KW-0631">Potassium channel</keyword>
<dbReference type="PROSITE" id="PS50297">
    <property type="entry name" value="ANK_REP_REGION"/>
    <property type="match status" value="2"/>
</dbReference>
<dbReference type="InterPro" id="IPR025558">
    <property type="entry name" value="DUF4283"/>
</dbReference>
<keyword evidence="11 14" id="KW-0472">Membrane</keyword>
<evidence type="ECO:0000259" key="18">
    <source>
        <dbReference type="PROSITE" id="PS51490"/>
    </source>
</evidence>
<keyword evidence="9 14" id="KW-1133">Transmembrane helix</keyword>
<feature type="region of interest" description="Disordered" evidence="15">
    <location>
        <begin position="257"/>
        <end position="280"/>
    </location>
</feature>
<dbReference type="PROSITE" id="PS51490">
    <property type="entry name" value="KHA"/>
    <property type="match status" value="1"/>
</dbReference>
<dbReference type="InterPro" id="IPR036770">
    <property type="entry name" value="Ankyrin_rpt-contain_sf"/>
</dbReference>
<comment type="similarity">
    <text evidence="2 14">Belongs to the potassium channel family. Plant (TC 1.A.1.4) subfamily.</text>
</comment>
<feature type="domain" description="Cyclic nucleotide-binding" evidence="16">
    <location>
        <begin position="1891"/>
        <end position="1981"/>
    </location>
</feature>
<dbReference type="Gene3D" id="1.25.40.20">
    <property type="entry name" value="Ankyrin repeat-containing domain"/>
    <property type="match status" value="1"/>
</dbReference>
<dbReference type="InterPro" id="IPR005821">
    <property type="entry name" value="Ion_trans_dom"/>
</dbReference>
<dbReference type="PANTHER" id="PTHR45743:SF2">
    <property type="entry name" value="POTASSIUM CHANNEL AKT1"/>
    <property type="match status" value="1"/>
</dbReference>
<evidence type="ECO:0000256" key="3">
    <source>
        <dbReference type="ARBA" id="ARBA00022448"/>
    </source>
</evidence>
<dbReference type="Pfam" id="PF14392">
    <property type="entry name" value="zf-CCHC_4"/>
    <property type="match status" value="1"/>
</dbReference>
<protein>
    <recommendedName>
        <fullName evidence="14">Potassium channel</fullName>
    </recommendedName>
</protein>
<dbReference type="InterPro" id="IPR000595">
    <property type="entry name" value="cNMP-bd_dom"/>
</dbReference>
<comment type="domain">
    <text evidence="14">The segment S4 is probably the voltage-sensor and is characterized by a series of positively charged amino acids. The pore-forming region H5 is enclosed by the transmembrane segments S5 and S6 in the Shaker-type (1P/6TM) and contains the GYGD signature motif which seems to be involved in potassium selectivity.</text>
</comment>
<dbReference type="GO" id="GO:0034702">
    <property type="term" value="C:monoatomic ion channel complex"/>
    <property type="evidence" value="ECO:0007669"/>
    <property type="project" value="UniProtKB-KW"/>
</dbReference>
<dbReference type="InterPro" id="IPR014710">
    <property type="entry name" value="RmlC-like_jellyroll"/>
</dbReference>
<dbReference type="InterPro" id="IPR036691">
    <property type="entry name" value="Endo/exonu/phosph_ase_sf"/>
</dbReference>
<feature type="domain" description="Reverse transcriptase" evidence="17">
    <location>
        <begin position="944"/>
        <end position="1226"/>
    </location>
</feature>
<dbReference type="Pfam" id="PF13637">
    <property type="entry name" value="Ank_4"/>
    <property type="match status" value="1"/>
</dbReference>
<comment type="function">
    <text evidence="14">Potassium channel.</text>
</comment>
<evidence type="ECO:0000256" key="14">
    <source>
        <dbReference type="RuleBase" id="RU369015"/>
    </source>
</evidence>
<feature type="region of interest" description="Disordered" evidence="15">
    <location>
        <begin position="414"/>
        <end position="453"/>
    </location>
</feature>
<comment type="subcellular location">
    <subcellularLocation>
        <location evidence="1 14">Membrane</location>
        <topology evidence="1 14">Multi-pass membrane protein</topology>
    </subcellularLocation>
</comment>
<feature type="domain" description="KHA" evidence="18">
    <location>
        <begin position="2292"/>
        <end position="2360"/>
    </location>
</feature>
<evidence type="ECO:0000256" key="6">
    <source>
        <dbReference type="ARBA" id="ARBA00022826"/>
    </source>
</evidence>
<dbReference type="Gene3D" id="3.60.10.10">
    <property type="entry name" value="Endonuclease/exonuclease/phosphatase"/>
    <property type="match status" value="1"/>
</dbReference>
<feature type="region of interest" description="Disordered" evidence="15">
    <location>
        <begin position="330"/>
        <end position="358"/>
    </location>
</feature>
<evidence type="ECO:0000256" key="9">
    <source>
        <dbReference type="ARBA" id="ARBA00022989"/>
    </source>
</evidence>
<evidence type="ECO:0000256" key="4">
    <source>
        <dbReference type="ARBA" id="ARBA00022538"/>
    </source>
</evidence>
<dbReference type="InterPro" id="IPR002110">
    <property type="entry name" value="Ankyrin_rpt"/>
</dbReference>
<dbReference type="Pfam" id="PF03372">
    <property type="entry name" value="Exo_endo_phos"/>
    <property type="match status" value="1"/>
</dbReference>
<evidence type="ECO:0000256" key="1">
    <source>
        <dbReference type="ARBA" id="ARBA00004141"/>
    </source>
</evidence>
<evidence type="ECO:0000259" key="16">
    <source>
        <dbReference type="PROSITE" id="PS50042"/>
    </source>
</evidence>
<dbReference type="InterPro" id="IPR025836">
    <property type="entry name" value="Zn_knuckle_CX2CX4HX4C"/>
</dbReference>
<dbReference type="Pfam" id="PF00520">
    <property type="entry name" value="Ion_trans"/>
    <property type="match status" value="2"/>
</dbReference>
<feature type="region of interest" description="Disordered" evidence="15">
    <location>
        <begin position="371"/>
        <end position="398"/>
    </location>
</feature>
<comment type="domain">
    <text evidence="14">The KHA domain (rich in hydrophobic and acidic residues) present in the C-terminal part is likely to be important for tetramerization.</text>
</comment>
<dbReference type="InterPro" id="IPR021789">
    <property type="entry name" value="KHA_dom"/>
</dbReference>
<evidence type="ECO:0000256" key="15">
    <source>
        <dbReference type="SAM" id="MobiDB-lite"/>
    </source>
</evidence>
<dbReference type="InterPro" id="IPR045319">
    <property type="entry name" value="KAT/AKT"/>
</dbReference>
<dbReference type="SUPFAM" id="SSF56672">
    <property type="entry name" value="DNA/RNA polymerases"/>
    <property type="match status" value="1"/>
</dbReference>
<name>A0A2N9HDH5_FAGSY</name>
<feature type="compositionally biased region" description="Basic and acidic residues" evidence="15">
    <location>
        <begin position="420"/>
        <end position="437"/>
    </location>
</feature>
<dbReference type="CDD" id="cd00038">
    <property type="entry name" value="CAP_ED"/>
    <property type="match status" value="1"/>
</dbReference>
<evidence type="ECO:0000256" key="11">
    <source>
        <dbReference type="ARBA" id="ARBA00023136"/>
    </source>
</evidence>
<feature type="transmembrane region" description="Helical" evidence="14">
    <location>
        <begin position="1693"/>
        <end position="1711"/>
    </location>
</feature>
<dbReference type="PROSITE" id="PS50878">
    <property type="entry name" value="RT_POL"/>
    <property type="match status" value="1"/>
</dbReference>
<dbReference type="PROSITE" id="PS50088">
    <property type="entry name" value="ANK_REPEAT"/>
    <property type="match status" value="2"/>
</dbReference>
<feature type="transmembrane region" description="Helical" evidence="14">
    <location>
        <begin position="1805"/>
        <end position="1823"/>
    </location>
</feature>
<organism evidence="19">
    <name type="scientific">Fagus sylvatica</name>
    <name type="common">Beechnut</name>
    <dbReference type="NCBI Taxonomy" id="28930"/>
    <lineage>
        <taxon>Eukaryota</taxon>
        <taxon>Viridiplantae</taxon>
        <taxon>Streptophyta</taxon>
        <taxon>Embryophyta</taxon>
        <taxon>Tracheophyta</taxon>
        <taxon>Spermatophyta</taxon>
        <taxon>Magnoliopsida</taxon>
        <taxon>eudicotyledons</taxon>
        <taxon>Gunneridae</taxon>
        <taxon>Pentapetalae</taxon>
        <taxon>rosids</taxon>
        <taxon>fabids</taxon>
        <taxon>Fagales</taxon>
        <taxon>Fagaceae</taxon>
        <taxon>Fagus</taxon>
    </lineage>
</organism>
<evidence type="ECO:0000256" key="8">
    <source>
        <dbReference type="ARBA" id="ARBA00022958"/>
    </source>
</evidence>
<feature type="repeat" description="ANK" evidence="13">
    <location>
        <begin position="2140"/>
        <end position="2172"/>
    </location>
</feature>
<evidence type="ECO:0000256" key="13">
    <source>
        <dbReference type="PROSITE-ProRule" id="PRU00023"/>
    </source>
</evidence>
<dbReference type="Pfam" id="PF00027">
    <property type="entry name" value="cNMP_binding"/>
    <property type="match status" value="1"/>
</dbReference>
<keyword evidence="13" id="KW-0040">ANK repeat</keyword>
<comment type="subunit">
    <text evidence="14">The potassium channel is composed of a homo- or heterotetrameric complex of pore-forming subunits.</text>
</comment>
<evidence type="ECO:0000259" key="17">
    <source>
        <dbReference type="PROSITE" id="PS50878"/>
    </source>
</evidence>
<keyword evidence="10 14" id="KW-0406">Ion transport</keyword>
<feature type="transmembrane region" description="Helical" evidence="14">
    <location>
        <begin position="1655"/>
        <end position="1673"/>
    </location>
</feature>
<gene>
    <name evidence="19" type="ORF">FSB_LOCUS37541</name>
</gene>
<dbReference type="Pfam" id="PF14111">
    <property type="entry name" value="DUF4283"/>
    <property type="match status" value="1"/>
</dbReference>
<keyword evidence="4 14" id="KW-0633">Potassium transport</keyword>
<keyword evidence="5 14" id="KW-0812">Transmembrane</keyword>
<evidence type="ECO:0000313" key="19">
    <source>
        <dbReference type="EMBL" id="SPD09659.1"/>
    </source>
</evidence>
<keyword evidence="8 14" id="KW-0630">Potassium</keyword>
<dbReference type="InterPro" id="IPR043502">
    <property type="entry name" value="DNA/RNA_pol_sf"/>
</dbReference>
<dbReference type="EMBL" id="OIVN01003225">
    <property type="protein sequence ID" value="SPD09659.1"/>
    <property type="molecule type" value="Genomic_DNA"/>
</dbReference>
<evidence type="ECO:0000256" key="10">
    <source>
        <dbReference type="ARBA" id="ARBA00023065"/>
    </source>
</evidence>
<feature type="transmembrane region" description="Helical" evidence="14">
    <location>
        <begin position="1732"/>
        <end position="1754"/>
    </location>
</feature>
<feature type="repeat" description="ANK" evidence="13">
    <location>
        <begin position="2061"/>
        <end position="2108"/>
    </location>
</feature>
<dbReference type="Pfam" id="PF00078">
    <property type="entry name" value="RVT_1"/>
    <property type="match status" value="1"/>
</dbReference>
<dbReference type="SMART" id="SM00100">
    <property type="entry name" value="cNMP"/>
    <property type="match status" value="1"/>
</dbReference>
<dbReference type="Pfam" id="PF12796">
    <property type="entry name" value="Ank_2"/>
    <property type="match status" value="1"/>
</dbReference>
<dbReference type="CDD" id="cd01650">
    <property type="entry name" value="RT_nLTR_like"/>
    <property type="match status" value="1"/>
</dbReference>
<evidence type="ECO:0000256" key="2">
    <source>
        <dbReference type="ARBA" id="ARBA00007929"/>
    </source>
</evidence>
<dbReference type="SMART" id="SM00248">
    <property type="entry name" value="ANK"/>
    <property type="match status" value="3"/>
</dbReference>
<dbReference type="SUPFAM" id="SSF56219">
    <property type="entry name" value="DNase I-like"/>
    <property type="match status" value="1"/>
</dbReference>
<dbReference type="SUPFAM" id="SSF51206">
    <property type="entry name" value="cAMP-binding domain-like"/>
    <property type="match status" value="1"/>
</dbReference>
<keyword evidence="12 14" id="KW-0407">Ion channel</keyword>
<keyword evidence="3 14" id="KW-0813">Transport</keyword>
<dbReference type="InterPro" id="IPR026960">
    <property type="entry name" value="RVT-Znf"/>
</dbReference>